<evidence type="ECO:0000256" key="1">
    <source>
        <dbReference type="ARBA" id="ARBA00009463"/>
    </source>
</evidence>
<evidence type="ECO:0000259" key="4">
    <source>
        <dbReference type="Pfam" id="PF02737"/>
    </source>
</evidence>
<evidence type="ECO:0000313" key="6">
    <source>
        <dbReference type="Proteomes" id="UP001430848"/>
    </source>
</evidence>
<dbReference type="Gene3D" id="1.10.1040.10">
    <property type="entry name" value="N-(1-d-carboxylethyl)-l-norvaline Dehydrogenase, domain 2"/>
    <property type="match status" value="1"/>
</dbReference>
<dbReference type="InterPro" id="IPR013328">
    <property type="entry name" value="6PGD_dom2"/>
</dbReference>
<evidence type="ECO:0000313" key="5">
    <source>
        <dbReference type="EMBL" id="KAK7715700.1"/>
    </source>
</evidence>
<dbReference type="InterPro" id="IPR036291">
    <property type="entry name" value="NAD(P)-bd_dom_sf"/>
</dbReference>
<feature type="domain" description="3-hydroxyacyl-CoA dehydrogenase C-terminal" evidence="3">
    <location>
        <begin position="170"/>
        <end position="236"/>
    </location>
</feature>
<gene>
    <name evidence="5" type="ORF">SLS63_011287</name>
</gene>
<dbReference type="InterPro" id="IPR008927">
    <property type="entry name" value="6-PGluconate_DH-like_C_sf"/>
</dbReference>
<dbReference type="Pfam" id="PF02737">
    <property type="entry name" value="3HCDH_N"/>
    <property type="match status" value="1"/>
</dbReference>
<sequence length="302" mass="32982">MSNIQKVAIIGCGSIGASWAALFLAQGLTVSAFDINPAAQKFLENIVSDALPVLSSLGLLKKADAKPSDILFTTTLEDALKGADFVQENGPERLQFKQELFDKIAQTVAEDTIIATSSSGLTCSSIQDGMLAASHPERCVSAAGRHPSRTMHFYASVGKKPVEVKKEVVGHVANRLQAALMREMMYLLQEDVATISDLDTAMSFGPGLRWGVMGPNTLFHLGGGEGGIQHMADHLLGPLMSWYAPRDPVVDDGLKKKWVDGTLEEVNGRDYRELAMQRDEELVRLLNVRHEWDGFAERKKSE</sequence>
<evidence type="ECO:0008006" key="7">
    <source>
        <dbReference type="Google" id="ProtNLM"/>
    </source>
</evidence>
<comment type="similarity">
    <text evidence="1">Belongs to the 3-hydroxyacyl-CoA dehydrogenase family.</text>
</comment>
<evidence type="ECO:0000256" key="2">
    <source>
        <dbReference type="ARBA" id="ARBA00023002"/>
    </source>
</evidence>
<keyword evidence="6" id="KW-1185">Reference proteome</keyword>
<feature type="domain" description="3-hydroxyacyl-CoA dehydrogenase NAD binding" evidence="4">
    <location>
        <begin position="6"/>
        <end position="140"/>
    </location>
</feature>
<organism evidence="5 6">
    <name type="scientific">Diaporthe eres</name>
    <name type="common">Phomopsis oblonga</name>
    <dbReference type="NCBI Taxonomy" id="83184"/>
    <lineage>
        <taxon>Eukaryota</taxon>
        <taxon>Fungi</taxon>
        <taxon>Dikarya</taxon>
        <taxon>Ascomycota</taxon>
        <taxon>Pezizomycotina</taxon>
        <taxon>Sordariomycetes</taxon>
        <taxon>Sordariomycetidae</taxon>
        <taxon>Diaporthales</taxon>
        <taxon>Diaporthaceae</taxon>
        <taxon>Diaporthe</taxon>
        <taxon>Diaporthe eres species complex</taxon>
    </lineage>
</organism>
<dbReference type="InterPro" id="IPR006108">
    <property type="entry name" value="3HC_DH_C"/>
</dbReference>
<evidence type="ECO:0000259" key="3">
    <source>
        <dbReference type="Pfam" id="PF00725"/>
    </source>
</evidence>
<dbReference type="EMBL" id="JAKNSF020000105">
    <property type="protein sequence ID" value="KAK7715700.1"/>
    <property type="molecule type" value="Genomic_DNA"/>
</dbReference>
<dbReference type="Pfam" id="PF00725">
    <property type="entry name" value="3HCDH"/>
    <property type="match status" value="1"/>
</dbReference>
<dbReference type="InterPro" id="IPR006176">
    <property type="entry name" value="3-OHacyl-CoA_DH_NAD-bd"/>
</dbReference>
<dbReference type="SUPFAM" id="SSF48179">
    <property type="entry name" value="6-phosphogluconate dehydrogenase C-terminal domain-like"/>
    <property type="match status" value="1"/>
</dbReference>
<proteinExistence type="inferred from homology"/>
<dbReference type="SUPFAM" id="SSF51735">
    <property type="entry name" value="NAD(P)-binding Rossmann-fold domains"/>
    <property type="match status" value="1"/>
</dbReference>
<dbReference type="PANTHER" id="PTHR48075">
    <property type="entry name" value="3-HYDROXYACYL-COA DEHYDROGENASE FAMILY PROTEIN"/>
    <property type="match status" value="1"/>
</dbReference>
<keyword evidence="2" id="KW-0560">Oxidoreductase</keyword>
<dbReference type="PANTHER" id="PTHR48075:SF1">
    <property type="entry name" value="LAMBDA-CRYSTALLIN HOMOLOG"/>
    <property type="match status" value="1"/>
</dbReference>
<reference evidence="5 6" key="1">
    <citation type="submission" date="2024-02" db="EMBL/GenBank/DDBJ databases">
        <title>De novo assembly and annotation of 12 fungi associated with fruit tree decline syndrome in Ontario, Canada.</title>
        <authorList>
            <person name="Sulman M."/>
            <person name="Ellouze W."/>
            <person name="Ilyukhin E."/>
        </authorList>
    </citation>
    <scope>NUCLEOTIDE SEQUENCE [LARGE SCALE GENOMIC DNA]</scope>
    <source>
        <strain evidence="5 6">M169</strain>
    </source>
</reference>
<accession>A0ABR1NUI7</accession>
<dbReference type="Gene3D" id="3.40.50.720">
    <property type="entry name" value="NAD(P)-binding Rossmann-like Domain"/>
    <property type="match status" value="1"/>
</dbReference>
<dbReference type="Proteomes" id="UP001430848">
    <property type="component" value="Unassembled WGS sequence"/>
</dbReference>
<protein>
    <recommendedName>
        <fullName evidence="7">3-hydroxyacyl-CoA dehydrogenase</fullName>
    </recommendedName>
</protein>
<comment type="caution">
    <text evidence="5">The sequence shown here is derived from an EMBL/GenBank/DDBJ whole genome shotgun (WGS) entry which is preliminary data.</text>
</comment>
<name>A0ABR1NUI7_DIAER</name>